<comment type="similarity">
    <text evidence="14">Belongs to the G-protein coupled receptor 1 family.</text>
</comment>
<dbReference type="PROSITE" id="PS00237">
    <property type="entry name" value="G_PROTEIN_RECEP_F1_1"/>
    <property type="match status" value="1"/>
</dbReference>
<keyword evidence="18" id="KW-1185">Reference proteome</keyword>
<evidence type="ECO:0000313" key="18">
    <source>
        <dbReference type="Proteomes" id="UP001044222"/>
    </source>
</evidence>
<comment type="subcellular location">
    <subcellularLocation>
        <location evidence="3">Cell membrane</location>
        <topology evidence="3">Multi-pass membrane protein</topology>
    </subcellularLocation>
    <subcellularLocation>
        <location evidence="2">Cell surface</location>
    </subcellularLocation>
    <subcellularLocation>
        <location evidence="1">Endosome</location>
    </subcellularLocation>
</comment>
<accession>A0A9D3RJN5</accession>
<evidence type="ECO:0000256" key="11">
    <source>
        <dbReference type="ARBA" id="ARBA00023170"/>
    </source>
</evidence>
<keyword evidence="11 14" id="KW-0675">Receptor</keyword>
<evidence type="ECO:0000256" key="7">
    <source>
        <dbReference type="ARBA" id="ARBA00022989"/>
    </source>
</evidence>
<keyword evidence="6" id="KW-0967">Endosome</keyword>
<dbReference type="GO" id="GO:0005768">
    <property type="term" value="C:endosome"/>
    <property type="evidence" value="ECO:0007669"/>
    <property type="project" value="UniProtKB-SubCell"/>
</dbReference>
<dbReference type="Pfam" id="PF00001">
    <property type="entry name" value="7tm_1"/>
    <property type="match status" value="1"/>
</dbReference>
<evidence type="ECO:0000256" key="1">
    <source>
        <dbReference type="ARBA" id="ARBA00004177"/>
    </source>
</evidence>
<evidence type="ECO:0000259" key="16">
    <source>
        <dbReference type="PROSITE" id="PS50262"/>
    </source>
</evidence>
<keyword evidence="7 15" id="KW-1133">Transmembrane helix</keyword>
<organism evidence="17 18">
    <name type="scientific">Anguilla anguilla</name>
    <name type="common">European freshwater eel</name>
    <name type="synonym">Muraena anguilla</name>
    <dbReference type="NCBI Taxonomy" id="7936"/>
    <lineage>
        <taxon>Eukaryota</taxon>
        <taxon>Metazoa</taxon>
        <taxon>Chordata</taxon>
        <taxon>Craniata</taxon>
        <taxon>Vertebrata</taxon>
        <taxon>Euteleostomi</taxon>
        <taxon>Actinopterygii</taxon>
        <taxon>Neopterygii</taxon>
        <taxon>Teleostei</taxon>
        <taxon>Anguilliformes</taxon>
        <taxon>Anguillidae</taxon>
        <taxon>Anguilla</taxon>
    </lineage>
</organism>
<evidence type="ECO:0000256" key="13">
    <source>
        <dbReference type="ARBA" id="ARBA00023224"/>
    </source>
</evidence>
<dbReference type="AlphaFoldDB" id="A0A9D3RJN5"/>
<evidence type="ECO:0000256" key="14">
    <source>
        <dbReference type="RuleBase" id="RU000688"/>
    </source>
</evidence>
<feature type="domain" description="G-protein coupled receptors family 1 profile" evidence="16">
    <location>
        <begin position="53"/>
        <end position="298"/>
    </location>
</feature>
<evidence type="ECO:0000256" key="15">
    <source>
        <dbReference type="SAM" id="Phobius"/>
    </source>
</evidence>
<evidence type="ECO:0000256" key="5">
    <source>
        <dbReference type="ARBA" id="ARBA00022692"/>
    </source>
</evidence>
<dbReference type="EMBL" id="JAFIRN010000017">
    <property type="protein sequence ID" value="KAG5832783.1"/>
    <property type="molecule type" value="Genomic_DNA"/>
</dbReference>
<dbReference type="InterPro" id="IPR017452">
    <property type="entry name" value="GPCR_Rhodpsn_7TM"/>
</dbReference>
<dbReference type="PRINTS" id="PR00237">
    <property type="entry name" value="GPCRRHODOPSN"/>
</dbReference>
<evidence type="ECO:0000256" key="2">
    <source>
        <dbReference type="ARBA" id="ARBA00004241"/>
    </source>
</evidence>
<keyword evidence="5 14" id="KW-0812">Transmembrane</keyword>
<keyword evidence="8 14" id="KW-0297">G-protein coupled receptor</keyword>
<evidence type="ECO:0000313" key="17">
    <source>
        <dbReference type="EMBL" id="KAG5832783.1"/>
    </source>
</evidence>
<dbReference type="GO" id="GO:0070915">
    <property type="term" value="F:lysophosphatidic acid receptor activity"/>
    <property type="evidence" value="ECO:0007669"/>
    <property type="project" value="InterPro"/>
</dbReference>
<comment type="caution">
    <text evidence="17">The sequence shown here is derived from an EMBL/GenBank/DDBJ whole genome shotgun (WGS) entry which is preliminary data.</text>
</comment>
<evidence type="ECO:0000256" key="12">
    <source>
        <dbReference type="ARBA" id="ARBA00023180"/>
    </source>
</evidence>
<evidence type="ECO:0000256" key="6">
    <source>
        <dbReference type="ARBA" id="ARBA00022753"/>
    </source>
</evidence>
<proteinExistence type="inferred from homology"/>
<dbReference type="PANTHER" id="PTHR22750">
    <property type="entry name" value="G-PROTEIN COUPLED RECEPTOR"/>
    <property type="match status" value="1"/>
</dbReference>
<evidence type="ECO:0000256" key="9">
    <source>
        <dbReference type="ARBA" id="ARBA00023136"/>
    </source>
</evidence>
<sequence length="353" mass="40315">MGDCYNGTSECYYNHSVEFFYNSSGKPISCMWHTQDYVVVGLGLTVCVIIILANLMVIAAIAINRRFHVPFYYLLGNLAVADLFSGISYVNLMLHTGPWTIDLTKRQWFIRQGLVETSLTASVLNLLAVAIERHQTVFTMQLHSNMSNRRVLLFILGIWAMAFVLGLVPMMGWHCICDLQNCSIMSPIYSRSYLVFWAGFNLLTFSVMVAMYTRIFVYVHHKSHVMSQHTTQIRHRETVINLTKTVSIILGAFVVCWTPGLVILLLDGLHCDAHYVLTFEKYCLVLAECNSLVNPIIYSFRDKDMRSTFKRILCCLCRRCPEPEGKPPNLQFDTLKREVLPQSSGHKHTHPPC</sequence>
<name>A0A9D3RJN5_ANGAN</name>
<dbReference type="GO" id="GO:0009986">
    <property type="term" value="C:cell surface"/>
    <property type="evidence" value="ECO:0007669"/>
    <property type="project" value="UniProtKB-SubCell"/>
</dbReference>
<keyword evidence="4" id="KW-1003">Cell membrane</keyword>
<dbReference type="SMART" id="SM01381">
    <property type="entry name" value="7TM_GPCR_Srsx"/>
    <property type="match status" value="1"/>
</dbReference>
<dbReference type="InterPro" id="IPR000276">
    <property type="entry name" value="GPCR_Rhodpsn"/>
</dbReference>
<feature type="transmembrane region" description="Helical" evidence="15">
    <location>
        <begin position="37"/>
        <end position="63"/>
    </location>
</feature>
<protein>
    <recommendedName>
        <fullName evidence="16">G-protein coupled receptors family 1 profile domain-containing protein</fullName>
    </recommendedName>
</protein>
<feature type="transmembrane region" description="Helical" evidence="15">
    <location>
        <begin position="239"/>
        <end position="266"/>
    </location>
</feature>
<gene>
    <name evidence="17" type="ORF">ANANG_G00294800</name>
</gene>
<feature type="transmembrane region" description="Helical" evidence="15">
    <location>
        <begin position="70"/>
        <end position="89"/>
    </location>
</feature>
<feature type="transmembrane region" description="Helical" evidence="15">
    <location>
        <begin position="194"/>
        <end position="219"/>
    </location>
</feature>
<dbReference type="SUPFAM" id="SSF81321">
    <property type="entry name" value="Family A G protein-coupled receptor-like"/>
    <property type="match status" value="1"/>
</dbReference>
<dbReference type="Proteomes" id="UP001044222">
    <property type="component" value="Chromosome 17"/>
</dbReference>
<dbReference type="InterPro" id="IPR002277">
    <property type="entry name" value="LPA_rcpt_EDG2"/>
</dbReference>
<feature type="transmembrane region" description="Helical" evidence="15">
    <location>
        <begin position="109"/>
        <end position="131"/>
    </location>
</feature>
<dbReference type="PROSITE" id="PS50262">
    <property type="entry name" value="G_PROTEIN_RECEP_F1_2"/>
    <property type="match status" value="1"/>
</dbReference>
<dbReference type="FunFam" id="1.20.1070.10:FF:000025">
    <property type="entry name" value="Lysophosphatidic acid receptor 1"/>
    <property type="match status" value="1"/>
</dbReference>
<feature type="transmembrane region" description="Helical" evidence="15">
    <location>
        <begin position="151"/>
        <end position="174"/>
    </location>
</feature>
<evidence type="ECO:0000256" key="4">
    <source>
        <dbReference type="ARBA" id="ARBA00022475"/>
    </source>
</evidence>
<keyword evidence="13 14" id="KW-0807">Transducer</keyword>
<dbReference type="PRINTS" id="PR01148">
    <property type="entry name" value="EDG2RECEPTOR"/>
</dbReference>
<dbReference type="GO" id="GO:0005886">
    <property type="term" value="C:plasma membrane"/>
    <property type="evidence" value="ECO:0007669"/>
    <property type="project" value="UniProtKB-SubCell"/>
</dbReference>
<evidence type="ECO:0000256" key="10">
    <source>
        <dbReference type="ARBA" id="ARBA00023157"/>
    </source>
</evidence>
<keyword evidence="9 15" id="KW-0472">Membrane</keyword>
<dbReference type="InterPro" id="IPR004065">
    <property type="entry name" value="LPA_rcpt"/>
</dbReference>
<dbReference type="Gene3D" id="1.20.1070.10">
    <property type="entry name" value="Rhodopsin 7-helix transmembrane proteins"/>
    <property type="match status" value="1"/>
</dbReference>
<reference evidence="17" key="1">
    <citation type="submission" date="2021-01" db="EMBL/GenBank/DDBJ databases">
        <title>A chromosome-scale assembly of European eel, Anguilla anguilla.</title>
        <authorList>
            <person name="Henkel C."/>
            <person name="Jong-Raadsen S.A."/>
            <person name="Dufour S."/>
            <person name="Weltzien F.-A."/>
            <person name="Palstra A.P."/>
            <person name="Pelster B."/>
            <person name="Spaink H.P."/>
            <person name="Van Den Thillart G.E."/>
            <person name="Jansen H."/>
            <person name="Zahm M."/>
            <person name="Klopp C."/>
            <person name="Cedric C."/>
            <person name="Louis A."/>
            <person name="Berthelot C."/>
            <person name="Parey E."/>
            <person name="Roest Crollius H."/>
            <person name="Montfort J."/>
            <person name="Robinson-Rechavi M."/>
            <person name="Bucao C."/>
            <person name="Bouchez O."/>
            <person name="Gislard M."/>
            <person name="Lluch J."/>
            <person name="Milhes M."/>
            <person name="Lampietro C."/>
            <person name="Lopez Roques C."/>
            <person name="Donnadieu C."/>
            <person name="Braasch I."/>
            <person name="Desvignes T."/>
            <person name="Postlethwait J."/>
            <person name="Bobe J."/>
            <person name="Guiguen Y."/>
            <person name="Dirks R."/>
        </authorList>
    </citation>
    <scope>NUCLEOTIDE SEQUENCE</scope>
    <source>
        <strain evidence="17">Tag_6206</strain>
        <tissue evidence="17">Liver</tissue>
    </source>
</reference>
<evidence type="ECO:0000256" key="8">
    <source>
        <dbReference type="ARBA" id="ARBA00023040"/>
    </source>
</evidence>
<keyword evidence="10" id="KW-1015">Disulfide bond</keyword>
<evidence type="ECO:0000256" key="3">
    <source>
        <dbReference type="ARBA" id="ARBA00004651"/>
    </source>
</evidence>
<dbReference type="PRINTS" id="PR01527">
    <property type="entry name" value="LPARECEPTOR"/>
</dbReference>
<keyword evidence="12" id="KW-0325">Glycoprotein</keyword>